<dbReference type="Gene3D" id="3.30.200.20">
    <property type="entry name" value="Phosphorylase Kinase, domain 1"/>
    <property type="match status" value="1"/>
</dbReference>
<keyword evidence="6" id="KW-0106">Calcium</keyword>
<keyword evidence="13" id="KW-1185">Reference proteome</keyword>
<feature type="compositionally biased region" description="Basic and acidic residues" evidence="9">
    <location>
        <begin position="9"/>
        <end position="18"/>
    </location>
</feature>
<feature type="domain" description="EF-hand" evidence="11">
    <location>
        <begin position="402"/>
        <end position="437"/>
    </location>
</feature>
<dbReference type="CDD" id="cd00051">
    <property type="entry name" value="EFh"/>
    <property type="match status" value="3"/>
</dbReference>
<sequence length="569" mass="64916">MKRLFKTTSTEEKTDESSNKPSIQNRYHFKTTLGKGASCRVVAATSRTNRSKKVAIKIMSKERKSSAQLFELECGLLKALSEDGKSEHRNVLKFVGSEEDEYNYYILTSLLEGGELFDRIVSKDDKYIITEKRAAELVRSMCEAVQYCHQHNVAHRDLKPENFVFESPDPDADLVLIDFGCGSLLDANDSKKTYDNLVGTAYYVAPEVAYLALSKSSDSKIAEQYAPMVKPRTGDVLKASDVWSIGVIAYVMLTGRAPFRGRSNTEIFESIVSDKVTYPENDARYKTPLKLNPAFKDFLEKVLVKDPAQRLSIEDCIRHPWVQGIEAKDWVLNTDVIRFLRQFNYQAKLKKEITRILAANMSSEPAEQVRRHFVRLDADGDGFLDEQELSYLLLDMGYAKSAALPEAREIIKHADRNDDNVIDFEEFKAAWYRKILSTNDQFINRVFNVFDANGDGQIDVNELKNVLMPEPNTNSDDTKEQEKEKDKEQDKEKDKEQDKEKDKDKTNDTDNSEDNNQLKHLAQMIDEVDLNGDHMISFQEFQACMKEDIEKGHFNVQSFQVGGNVGDSK</sequence>
<evidence type="ECO:0000256" key="8">
    <source>
        <dbReference type="ARBA" id="ARBA00024334"/>
    </source>
</evidence>
<evidence type="ECO:0000256" key="9">
    <source>
        <dbReference type="SAM" id="MobiDB-lite"/>
    </source>
</evidence>
<dbReference type="PROSITE" id="PS00018">
    <property type="entry name" value="EF_HAND_1"/>
    <property type="match status" value="4"/>
</dbReference>
<evidence type="ECO:0000256" key="6">
    <source>
        <dbReference type="ARBA" id="ARBA00022837"/>
    </source>
</evidence>
<dbReference type="SUPFAM" id="SSF56112">
    <property type="entry name" value="Protein kinase-like (PK-like)"/>
    <property type="match status" value="1"/>
</dbReference>
<dbReference type="PROSITE" id="PS00108">
    <property type="entry name" value="PROTEIN_KINASE_ST"/>
    <property type="match status" value="1"/>
</dbReference>
<dbReference type="SUPFAM" id="SSF47473">
    <property type="entry name" value="EF-hand"/>
    <property type="match status" value="1"/>
</dbReference>
<feature type="domain" description="Protein kinase" evidence="10">
    <location>
        <begin position="27"/>
        <end position="322"/>
    </location>
</feature>
<comment type="caution">
    <text evidence="12">The sequence shown here is derived from an EMBL/GenBank/DDBJ whole genome shotgun (WGS) entry which is preliminary data.</text>
</comment>
<organism evidence="12 13">
    <name type="scientific">Reticulomyxa filosa</name>
    <dbReference type="NCBI Taxonomy" id="46433"/>
    <lineage>
        <taxon>Eukaryota</taxon>
        <taxon>Sar</taxon>
        <taxon>Rhizaria</taxon>
        <taxon>Retaria</taxon>
        <taxon>Foraminifera</taxon>
        <taxon>Monothalamids</taxon>
        <taxon>Reticulomyxidae</taxon>
        <taxon>Reticulomyxa</taxon>
    </lineage>
</organism>
<evidence type="ECO:0000256" key="3">
    <source>
        <dbReference type="ARBA" id="ARBA00022679"/>
    </source>
</evidence>
<dbReference type="PROSITE" id="PS50011">
    <property type="entry name" value="PROTEIN_KINASE_DOM"/>
    <property type="match status" value="1"/>
</dbReference>
<dbReference type="EMBL" id="ASPP01018338">
    <property type="protein sequence ID" value="ETO16350.1"/>
    <property type="molecule type" value="Genomic_DNA"/>
</dbReference>
<protein>
    <submittedName>
        <fullName evidence="12">Calcium-dependent protein kinase</fullName>
    </submittedName>
</protein>
<dbReference type="Gene3D" id="1.10.238.10">
    <property type="entry name" value="EF-hand"/>
    <property type="match status" value="2"/>
</dbReference>
<dbReference type="OrthoDB" id="40902at2759"/>
<keyword evidence="7" id="KW-0067">ATP-binding</keyword>
<dbReference type="OMA" id="VCIGPRR"/>
<dbReference type="Gene3D" id="1.10.510.10">
    <property type="entry name" value="Transferase(Phosphotransferase) domain 1"/>
    <property type="match status" value="1"/>
</dbReference>
<dbReference type="InterPro" id="IPR008271">
    <property type="entry name" value="Ser/Thr_kinase_AS"/>
</dbReference>
<dbReference type="SMART" id="SM00220">
    <property type="entry name" value="S_TKc"/>
    <property type="match status" value="1"/>
</dbReference>
<dbReference type="Proteomes" id="UP000023152">
    <property type="component" value="Unassembled WGS sequence"/>
</dbReference>
<dbReference type="InterPro" id="IPR011992">
    <property type="entry name" value="EF-hand-dom_pair"/>
</dbReference>
<keyword evidence="5 12" id="KW-0418">Kinase</keyword>
<dbReference type="InterPro" id="IPR000719">
    <property type="entry name" value="Prot_kinase_dom"/>
</dbReference>
<reference evidence="12 13" key="1">
    <citation type="journal article" date="2013" name="Curr. Biol.">
        <title>The Genome of the Foraminiferan Reticulomyxa filosa.</title>
        <authorList>
            <person name="Glockner G."/>
            <person name="Hulsmann N."/>
            <person name="Schleicher M."/>
            <person name="Noegel A.A."/>
            <person name="Eichinger L."/>
            <person name="Gallinger C."/>
            <person name="Pawlowski J."/>
            <person name="Sierra R."/>
            <person name="Euteneuer U."/>
            <person name="Pillet L."/>
            <person name="Moustafa A."/>
            <person name="Platzer M."/>
            <person name="Groth M."/>
            <person name="Szafranski K."/>
            <person name="Schliwa M."/>
        </authorList>
    </citation>
    <scope>NUCLEOTIDE SEQUENCE [LARGE SCALE GENOMIC DNA]</scope>
</reference>
<comment type="cofactor">
    <cofactor evidence="1">
        <name>Mg(2+)</name>
        <dbReference type="ChEBI" id="CHEBI:18420"/>
    </cofactor>
</comment>
<keyword evidence="2" id="KW-0723">Serine/threonine-protein kinase</keyword>
<evidence type="ECO:0000259" key="10">
    <source>
        <dbReference type="PROSITE" id="PS50011"/>
    </source>
</evidence>
<dbReference type="AlphaFoldDB" id="X6MTB8"/>
<feature type="region of interest" description="Disordered" evidence="9">
    <location>
        <begin position="1"/>
        <end position="22"/>
    </location>
</feature>
<feature type="compositionally biased region" description="Basic and acidic residues" evidence="9">
    <location>
        <begin position="476"/>
        <end position="508"/>
    </location>
</feature>
<dbReference type="PROSITE" id="PS50222">
    <property type="entry name" value="EF_HAND_2"/>
    <property type="match status" value="4"/>
</dbReference>
<dbReference type="SMART" id="SM00054">
    <property type="entry name" value="EFh"/>
    <property type="match status" value="4"/>
</dbReference>
<dbReference type="InterPro" id="IPR050205">
    <property type="entry name" value="CDPK_Ser/Thr_kinases"/>
</dbReference>
<evidence type="ECO:0000256" key="4">
    <source>
        <dbReference type="ARBA" id="ARBA00022741"/>
    </source>
</evidence>
<feature type="domain" description="EF-hand" evidence="11">
    <location>
        <begin position="438"/>
        <end position="473"/>
    </location>
</feature>
<dbReference type="GO" id="GO:0005509">
    <property type="term" value="F:calcium ion binding"/>
    <property type="evidence" value="ECO:0007669"/>
    <property type="project" value="InterPro"/>
</dbReference>
<accession>X6MTB8</accession>
<feature type="domain" description="EF-hand" evidence="11">
    <location>
        <begin position="364"/>
        <end position="399"/>
    </location>
</feature>
<feature type="domain" description="EF-hand" evidence="11">
    <location>
        <begin position="516"/>
        <end position="551"/>
    </location>
</feature>
<evidence type="ECO:0000256" key="2">
    <source>
        <dbReference type="ARBA" id="ARBA00022527"/>
    </source>
</evidence>
<dbReference type="InterPro" id="IPR002048">
    <property type="entry name" value="EF_hand_dom"/>
</dbReference>
<evidence type="ECO:0000259" key="11">
    <source>
        <dbReference type="PROSITE" id="PS50222"/>
    </source>
</evidence>
<dbReference type="InterPro" id="IPR018247">
    <property type="entry name" value="EF_Hand_1_Ca_BS"/>
</dbReference>
<evidence type="ECO:0000313" key="12">
    <source>
        <dbReference type="EMBL" id="ETO16350.1"/>
    </source>
</evidence>
<feature type="region of interest" description="Disordered" evidence="9">
    <location>
        <begin position="465"/>
        <end position="520"/>
    </location>
</feature>
<evidence type="ECO:0000256" key="7">
    <source>
        <dbReference type="ARBA" id="ARBA00022840"/>
    </source>
</evidence>
<comment type="similarity">
    <text evidence="8">Belongs to the protein kinase superfamily. Ser/Thr protein kinase family. CDPK subfamily.</text>
</comment>
<dbReference type="InterPro" id="IPR011009">
    <property type="entry name" value="Kinase-like_dom_sf"/>
</dbReference>
<name>X6MTB8_RETFI</name>
<evidence type="ECO:0000256" key="1">
    <source>
        <dbReference type="ARBA" id="ARBA00001946"/>
    </source>
</evidence>
<gene>
    <name evidence="12" type="ORF">RFI_21000</name>
</gene>
<evidence type="ECO:0000256" key="5">
    <source>
        <dbReference type="ARBA" id="ARBA00022777"/>
    </source>
</evidence>
<evidence type="ECO:0000313" key="13">
    <source>
        <dbReference type="Proteomes" id="UP000023152"/>
    </source>
</evidence>
<keyword evidence="4" id="KW-0547">Nucleotide-binding</keyword>
<dbReference type="GO" id="GO:0005524">
    <property type="term" value="F:ATP binding"/>
    <property type="evidence" value="ECO:0007669"/>
    <property type="project" value="UniProtKB-KW"/>
</dbReference>
<dbReference type="Pfam" id="PF00069">
    <property type="entry name" value="Pkinase"/>
    <property type="match status" value="1"/>
</dbReference>
<dbReference type="PANTHER" id="PTHR24349">
    <property type="entry name" value="SERINE/THREONINE-PROTEIN KINASE"/>
    <property type="match status" value="1"/>
</dbReference>
<proteinExistence type="inferred from homology"/>
<keyword evidence="3" id="KW-0808">Transferase</keyword>
<dbReference type="Pfam" id="PF13499">
    <property type="entry name" value="EF-hand_7"/>
    <property type="match status" value="2"/>
</dbReference>
<dbReference type="GO" id="GO:0004674">
    <property type="term" value="F:protein serine/threonine kinase activity"/>
    <property type="evidence" value="ECO:0007669"/>
    <property type="project" value="UniProtKB-KW"/>
</dbReference>